<dbReference type="SUPFAM" id="SSF51445">
    <property type="entry name" value="(Trans)glycosidases"/>
    <property type="match status" value="1"/>
</dbReference>
<dbReference type="InterPro" id="IPR017853">
    <property type="entry name" value="GH"/>
</dbReference>
<dbReference type="SUPFAM" id="SSF52279">
    <property type="entry name" value="Beta-D-glucan exohydrolase, C-terminal domain"/>
    <property type="match status" value="1"/>
</dbReference>
<dbReference type="Pfam" id="PF00933">
    <property type="entry name" value="Glyco_hydro_3"/>
    <property type="match status" value="1"/>
</dbReference>
<evidence type="ECO:0000256" key="4">
    <source>
        <dbReference type="SAM" id="Phobius"/>
    </source>
</evidence>
<dbReference type="InterPro" id="IPR036881">
    <property type="entry name" value="Glyco_hydro_3_C_sf"/>
</dbReference>
<evidence type="ECO:0000313" key="6">
    <source>
        <dbReference type="EMBL" id="TFC18714.1"/>
    </source>
</evidence>
<dbReference type="PANTHER" id="PTHR42715">
    <property type="entry name" value="BETA-GLUCOSIDASE"/>
    <property type="match status" value="1"/>
</dbReference>
<reference evidence="6 7" key="1">
    <citation type="submission" date="2019-03" db="EMBL/GenBank/DDBJ databases">
        <title>Genomics of glacier-inhabiting Cryobacterium strains.</title>
        <authorList>
            <person name="Liu Q."/>
            <person name="Xin Y.-H."/>
        </authorList>
    </citation>
    <scope>NUCLEOTIDE SEQUENCE [LARGE SCALE GENOMIC DNA]</scope>
    <source>
        <strain evidence="6 7">MDB1-5</strain>
    </source>
</reference>
<dbReference type="PRINTS" id="PR00133">
    <property type="entry name" value="GLHYDRLASE3"/>
</dbReference>
<keyword evidence="4" id="KW-0472">Membrane</keyword>
<feature type="transmembrane region" description="Helical" evidence="4">
    <location>
        <begin position="70"/>
        <end position="96"/>
    </location>
</feature>
<dbReference type="InterPro" id="IPR026891">
    <property type="entry name" value="Fn3-like"/>
</dbReference>
<evidence type="ECO:0000256" key="3">
    <source>
        <dbReference type="SAM" id="MobiDB-lite"/>
    </source>
</evidence>
<comment type="caution">
    <text evidence="6">The sequence shown here is derived from an EMBL/GenBank/DDBJ whole genome shotgun (WGS) entry which is preliminary data.</text>
</comment>
<dbReference type="Pfam" id="PF14310">
    <property type="entry name" value="Fn3-like"/>
    <property type="match status" value="1"/>
</dbReference>
<feature type="region of interest" description="Disordered" evidence="3">
    <location>
        <begin position="822"/>
        <end position="847"/>
    </location>
</feature>
<evidence type="ECO:0000313" key="7">
    <source>
        <dbReference type="Proteomes" id="UP000297604"/>
    </source>
</evidence>
<name>A0ABY2IM97_9MICO</name>
<dbReference type="InterPro" id="IPR001764">
    <property type="entry name" value="Glyco_hydro_3_N"/>
</dbReference>
<dbReference type="EMBL" id="SOFS01000031">
    <property type="protein sequence ID" value="TFC18714.1"/>
    <property type="molecule type" value="Genomic_DNA"/>
</dbReference>
<dbReference type="InterPro" id="IPR002772">
    <property type="entry name" value="Glyco_hydro_3_C"/>
</dbReference>
<accession>A0ABY2IM97</accession>
<evidence type="ECO:0000256" key="2">
    <source>
        <dbReference type="ARBA" id="ARBA00022801"/>
    </source>
</evidence>
<sequence length="1012" mass="106497">MTDEKIRGSLAPASVPVLVLRTAVKTPKMLASGSETTRESWINPVMVSERTTVNQISNQGRRDRRVAKTALSMCAGGVGIALVLSMASGTLVAAAAQPTPATTPRVSPATALDAPFTKTVSYLLSQMTPGEEVAVVEHGVDPDNHGQAGYLAGVPRLGVPAIRHADALGINVYADGTAFPTRLGLASSFDRNAYNVLGEEVGKQGRALGVDLVYGPQVDMARYPSWSRNLTTNGEDAFVSSQFSAAEINGIQSTGLMSQVKHVSFYNGQDRDTPSLIGSQAAHEIYLAPAQSAIQQGGVSSVMCSYAIFQIVGEQSAPQYACSNSNLLTNIVKNQFQLKGFITSDYTASKATSDVLAGMDNEFASSNLSASKLVPLIDLTSSSFSAPYAAATANAVARMLYEYERFGLLDNSKIPTAHESAVPQHGDVTSTYNGTSVDKQSGDNVALALAEESGVLLKNDKDALPLSTNKTVAVVGPTSTLLPASPGGERARGFGDQVQYTPLKAVTAQVGSANVTSAPGVDWIGDTVPTANLRVTKDANALPGLTRASADGSTTVDSTIDGQQTTLAKGGQYTWTGYLNVTTADTYGLLLQRPYGINTGNKSAYNGGIQQEPSRNAPPEPLSLSVDDAAQTIVNPGGNILPNAFPGGERASNNQYLGKQNLGVSLELSVGLHKISFTYKPTLTTATAPTVRFAWAPLAQNTAKAVAAAKTNDETVIFVDDSTPGITQGAGPNSSTSAALRNLNKTQVELINTVSAAAHAAGHKAVVVLNSGTAVAMPWVNNVDAVLEMWYPGERGGEATSNLLYGLVNPSGKLPMTFPKNDDSTPFSSNLERTTGTQTGTETRPSIKWTDGVDVGYRWYTDPTANVNGYEPLYPFGFGLSYTTFRYSGLRVKNAKDGGLDVTFTVKNTGEKDGADSPQVYIGASPDLAVPTYDANGIVTGGFQQSAQKLVQFDHIQLATGQSKTATLHVDRQQVSAWDTIGQKWVIGSGDRMISLGASSEELVLSVTRKVR</sequence>
<proteinExistence type="inferred from homology"/>
<evidence type="ECO:0000256" key="1">
    <source>
        <dbReference type="ARBA" id="ARBA00005336"/>
    </source>
</evidence>
<dbReference type="PANTHER" id="PTHR42715:SF10">
    <property type="entry name" value="BETA-GLUCOSIDASE"/>
    <property type="match status" value="1"/>
</dbReference>
<dbReference type="Proteomes" id="UP000297604">
    <property type="component" value="Unassembled WGS sequence"/>
</dbReference>
<evidence type="ECO:0000259" key="5">
    <source>
        <dbReference type="SMART" id="SM01217"/>
    </source>
</evidence>
<comment type="similarity">
    <text evidence="1">Belongs to the glycosyl hydrolase 3 family.</text>
</comment>
<keyword evidence="4" id="KW-1133">Transmembrane helix</keyword>
<dbReference type="Gene3D" id="2.60.40.10">
    <property type="entry name" value="Immunoglobulins"/>
    <property type="match status" value="1"/>
</dbReference>
<dbReference type="Gene3D" id="3.40.50.1700">
    <property type="entry name" value="Glycoside hydrolase family 3 C-terminal domain"/>
    <property type="match status" value="2"/>
</dbReference>
<gene>
    <name evidence="6" type="ORF">E3O46_13635</name>
</gene>
<dbReference type="Pfam" id="PF01915">
    <property type="entry name" value="Glyco_hydro_3_C"/>
    <property type="match status" value="1"/>
</dbReference>
<dbReference type="SMART" id="SM01217">
    <property type="entry name" value="Fn3_like"/>
    <property type="match status" value="1"/>
</dbReference>
<keyword evidence="2" id="KW-0378">Hydrolase</keyword>
<dbReference type="InterPro" id="IPR013783">
    <property type="entry name" value="Ig-like_fold"/>
</dbReference>
<dbReference type="Gene3D" id="3.20.20.300">
    <property type="entry name" value="Glycoside hydrolase, family 3, N-terminal domain"/>
    <property type="match status" value="1"/>
</dbReference>
<protein>
    <recommendedName>
        <fullName evidence="5">Fibronectin type III-like domain-containing protein</fullName>
    </recommendedName>
</protein>
<keyword evidence="7" id="KW-1185">Reference proteome</keyword>
<dbReference type="InterPro" id="IPR036962">
    <property type="entry name" value="Glyco_hydro_3_N_sf"/>
</dbReference>
<organism evidence="6 7">
    <name type="scientific">Cryobacterium glucosi</name>
    <dbReference type="NCBI Taxonomy" id="1259175"/>
    <lineage>
        <taxon>Bacteria</taxon>
        <taxon>Bacillati</taxon>
        <taxon>Actinomycetota</taxon>
        <taxon>Actinomycetes</taxon>
        <taxon>Micrococcales</taxon>
        <taxon>Microbacteriaceae</taxon>
        <taxon>Cryobacterium</taxon>
    </lineage>
</organism>
<feature type="compositionally biased region" description="Low complexity" evidence="3">
    <location>
        <begin position="832"/>
        <end position="844"/>
    </location>
</feature>
<keyword evidence="4" id="KW-0812">Transmembrane</keyword>
<feature type="domain" description="Fibronectin type III-like" evidence="5">
    <location>
        <begin position="916"/>
        <end position="1000"/>
    </location>
</feature>
<dbReference type="InterPro" id="IPR050288">
    <property type="entry name" value="Cellulose_deg_GH3"/>
</dbReference>